<dbReference type="InterPro" id="IPR007055">
    <property type="entry name" value="BON_dom"/>
</dbReference>
<protein>
    <submittedName>
        <fullName evidence="3">BON domain-containing protein</fullName>
    </submittedName>
</protein>
<dbReference type="PROSITE" id="PS50914">
    <property type="entry name" value="BON"/>
    <property type="match status" value="1"/>
</dbReference>
<gene>
    <name evidence="3" type="ORF">K7C98_40940</name>
</gene>
<evidence type="ECO:0000313" key="4">
    <source>
        <dbReference type="Proteomes" id="UP001139031"/>
    </source>
</evidence>
<dbReference type="PANTHER" id="PTHR34606:SF15">
    <property type="entry name" value="BON DOMAIN-CONTAINING PROTEIN"/>
    <property type="match status" value="1"/>
</dbReference>
<dbReference type="RefSeq" id="WP_224197372.1">
    <property type="nucleotide sequence ID" value="NZ_JAIRAU010000057.1"/>
</dbReference>
<evidence type="ECO:0000259" key="2">
    <source>
        <dbReference type="PROSITE" id="PS50914"/>
    </source>
</evidence>
<dbReference type="InterPro" id="IPR014004">
    <property type="entry name" value="Transpt-assoc_nodulatn_dom_bac"/>
</dbReference>
<dbReference type="Proteomes" id="UP001139031">
    <property type="component" value="Unassembled WGS sequence"/>
</dbReference>
<dbReference type="InterPro" id="IPR051686">
    <property type="entry name" value="Lipoprotein_DolP"/>
</dbReference>
<comment type="caution">
    <text evidence="3">The sequence shown here is derived from an EMBL/GenBank/DDBJ whole genome shotgun (WGS) entry which is preliminary data.</text>
</comment>
<reference evidence="3" key="1">
    <citation type="submission" date="2021-08" db="EMBL/GenBank/DDBJ databases">
        <authorList>
            <person name="Stevens D.C."/>
        </authorList>
    </citation>
    <scope>NUCLEOTIDE SEQUENCE</scope>
    <source>
        <strain evidence="3">DSM 53165</strain>
    </source>
</reference>
<dbReference type="SMART" id="SM00749">
    <property type="entry name" value="BON"/>
    <property type="match status" value="1"/>
</dbReference>
<feature type="region of interest" description="Disordered" evidence="1">
    <location>
        <begin position="30"/>
        <end position="52"/>
    </location>
</feature>
<name>A0ABS7U503_9BACT</name>
<dbReference type="PANTHER" id="PTHR34606">
    <property type="entry name" value="BON DOMAIN-CONTAINING PROTEIN"/>
    <property type="match status" value="1"/>
</dbReference>
<proteinExistence type="predicted"/>
<evidence type="ECO:0000313" key="3">
    <source>
        <dbReference type="EMBL" id="MBZ5715634.1"/>
    </source>
</evidence>
<keyword evidence="4" id="KW-1185">Reference proteome</keyword>
<sequence>MRHRYDWTVTKPYPAGSSTGLDAWTTLPLTGGATEPPESNFAGRGPRGYRRPDASIREELCERLARDPRVDPSDIEVMVTDGEVLLTGSVDTLATRRWIEDVAYRVSGARHVDNRLRVGTVVHAPHPEISAADFDMPWPRG</sequence>
<organism evidence="3 4">
    <name type="scientific">Nannocystis pusilla</name>
    <dbReference type="NCBI Taxonomy" id="889268"/>
    <lineage>
        <taxon>Bacteria</taxon>
        <taxon>Pseudomonadati</taxon>
        <taxon>Myxococcota</taxon>
        <taxon>Polyangia</taxon>
        <taxon>Nannocystales</taxon>
        <taxon>Nannocystaceae</taxon>
        <taxon>Nannocystis</taxon>
    </lineage>
</organism>
<evidence type="ECO:0000256" key="1">
    <source>
        <dbReference type="SAM" id="MobiDB-lite"/>
    </source>
</evidence>
<accession>A0ABS7U503</accession>
<dbReference type="Gene3D" id="3.30.1340.30">
    <property type="match status" value="1"/>
</dbReference>
<feature type="domain" description="BON" evidence="2">
    <location>
        <begin position="52"/>
        <end position="120"/>
    </location>
</feature>
<dbReference type="EMBL" id="JAIRAU010000057">
    <property type="protein sequence ID" value="MBZ5715634.1"/>
    <property type="molecule type" value="Genomic_DNA"/>
</dbReference>
<dbReference type="Pfam" id="PF04972">
    <property type="entry name" value="BON"/>
    <property type="match status" value="1"/>
</dbReference>